<dbReference type="Pfam" id="PF13560">
    <property type="entry name" value="HTH_31"/>
    <property type="match status" value="1"/>
</dbReference>
<dbReference type="CDD" id="cd00093">
    <property type="entry name" value="HTH_XRE"/>
    <property type="match status" value="1"/>
</dbReference>
<evidence type="ECO:0000259" key="1">
    <source>
        <dbReference type="PROSITE" id="PS50943"/>
    </source>
</evidence>
<accession>A0A0F9J612</accession>
<dbReference type="SUPFAM" id="SSF47413">
    <property type="entry name" value="lambda repressor-like DNA-binding domains"/>
    <property type="match status" value="1"/>
</dbReference>
<dbReference type="GO" id="GO:0003677">
    <property type="term" value="F:DNA binding"/>
    <property type="evidence" value="ECO:0007669"/>
    <property type="project" value="InterPro"/>
</dbReference>
<dbReference type="Gene3D" id="1.10.260.40">
    <property type="entry name" value="lambda repressor-like DNA-binding domains"/>
    <property type="match status" value="1"/>
</dbReference>
<dbReference type="EMBL" id="LAZR01010802">
    <property type="protein sequence ID" value="KKM64978.1"/>
    <property type="molecule type" value="Genomic_DNA"/>
</dbReference>
<protein>
    <recommendedName>
        <fullName evidence="1">HTH cro/C1-type domain-containing protein</fullName>
    </recommendedName>
</protein>
<reference evidence="2" key="1">
    <citation type="journal article" date="2015" name="Nature">
        <title>Complex archaea that bridge the gap between prokaryotes and eukaryotes.</title>
        <authorList>
            <person name="Spang A."/>
            <person name="Saw J.H."/>
            <person name="Jorgensen S.L."/>
            <person name="Zaremba-Niedzwiedzka K."/>
            <person name="Martijn J."/>
            <person name="Lind A.E."/>
            <person name="van Eijk R."/>
            <person name="Schleper C."/>
            <person name="Guy L."/>
            <person name="Ettema T.J."/>
        </authorList>
    </citation>
    <scope>NUCLEOTIDE SEQUENCE</scope>
</reference>
<evidence type="ECO:0000313" key="2">
    <source>
        <dbReference type="EMBL" id="KKM64978.1"/>
    </source>
</evidence>
<comment type="caution">
    <text evidence="2">The sequence shown here is derived from an EMBL/GenBank/DDBJ whole genome shotgun (WGS) entry which is preliminary data.</text>
</comment>
<organism evidence="2">
    <name type="scientific">marine sediment metagenome</name>
    <dbReference type="NCBI Taxonomy" id="412755"/>
    <lineage>
        <taxon>unclassified sequences</taxon>
        <taxon>metagenomes</taxon>
        <taxon>ecological metagenomes</taxon>
    </lineage>
</organism>
<gene>
    <name evidence="2" type="ORF">LCGC14_1495880</name>
</gene>
<dbReference type="AlphaFoldDB" id="A0A0F9J612"/>
<sequence length="60" mass="6783">MTGEELKTLRQERGLSRARLADEVGVSEQTIWRWETGRTGIGGPEERAIRGCLKAPERED</sequence>
<name>A0A0F9J612_9ZZZZ</name>
<feature type="domain" description="HTH cro/C1-type" evidence="1">
    <location>
        <begin position="6"/>
        <end position="39"/>
    </location>
</feature>
<dbReference type="InterPro" id="IPR001387">
    <property type="entry name" value="Cro/C1-type_HTH"/>
</dbReference>
<dbReference type="SMART" id="SM00530">
    <property type="entry name" value="HTH_XRE"/>
    <property type="match status" value="1"/>
</dbReference>
<dbReference type="PROSITE" id="PS50943">
    <property type="entry name" value="HTH_CROC1"/>
    <property type="match status" value="1"/>
</dbReference>
<proteinExistence type="predicted"/>
<dbReference type="InterPro" id="IPR010982">
    <property type="entry name" value="Lambda_DNA-bd_dom_sf"/>
</dbReference>